<evidence type="ECO:0000256" key="1">
    <source>
        <dbReference type="SAM" id="SignalP"/>
    </source>
</evidence>
<name>A0A4V2WJP5_9PROT</name>
<comment type="caution">
    <text evidence="2">The sequence shown here is derived from an EMBL/GenBank/DDBJ whole genome shotgun (WGS) entry which is preliminary data.</text>
</comment>
<dbReference type="EMBL" id="SKBM01000027">
    <property type="protein sequence ID" value="TCZ55384.1"/>
    <property type="molecule type" value="Genomic_DNA"/>
</dbReference>
<dbReference type="PROSITE" id="PS51257">
    <property type="entry name" value="PROKAR_LIPOPROTEIN"/>
    <property type="match status" value="1"/>
</dbReference>
<proteinExistence type="predicted"/>
<feature type="signal peptide" evidence="1">
    <location>
        <begin position="1"/>
        <end position="23"/>
    </location>
</feature>
<dbReference type="OrthoDB" id="7270375at2"/>
<dbReference type="AlphaFoldDB" id="A0A4V2WJP5"/>
<accession>A0A4V2WJP5</accession>
<evidence type="ECO:0008006" key="4">
    <source>
        <dbReference type="Google" id="ProtNLM"/>
    </source>
</evidence>
<dbReference type="Proteomes" id="UP000295023">
    <property type="component" value="Unassembled WGS sequence"/>
</dbReference>
<organism evidence="2 3">
    <name type="scientific">Roseicella aquatilis</name>
    <dbReference type="NCBI Taxonomy" id="2527868"/>
    <lineage>
        <taxon>Bacteria</taxon>
        <taxon>Pseudomonadati</taxon>
        <taxon>Pseudomonadota</taxon>
        <taxon>Alphaproteobacteria</taxon>
        <taxon>Acetobacterales</taxon>
        <taxon>Roseomonadaceae</taxon>
        <taxon>Roseicella</taxon>
    </lineage>
</organism>
<keyword evidence="3" id="KW-1185">Reference proteome</keyword>
<keyword evidence="1" id="KW-0732">Signal</keyword>
<dbReference type="RefSeq" id="WP_132294486.1">
    <property type="nucleotide sequence ID" value="NZ_SKBM01000027.1"/>
</dbReference>
<protein>
    <recommendedName>
        <fullName evidence="4">Lipoprotein</fullName>
    </recommendedName>
</protein>
<feature type="chain" id="PRO_5020785814" description="Lipoprotein" evidence="1">
    <location>
        <begin position="24"/>
        <end position="141"/>
    </location>
</feature>
<reference evidence="2 3" key="1">
    <citation type="submission" date="2019-03" db="EMBL/GenBank/DDBJ databases">
        <title>Paracraurococcus aquatilis NE82 genome sequence.</title>
        <authorList>
            <person name="Zhao Y."/>
            <person name="Du Z."/>
        </authorList>
    </citation>
    <scope>NUCLEOTIDE SEQUENCE [LARGE SCALE GENOMIC DNA]</scope>
    <source>
        <strain evidence="2 3">NE82</strain>
    </source>
</reference>
<evidence type="ECO:0000313" key="2">
    <source>
        <dbReference type="EMBL" id="TCZ55384.1"/>
    </source>
</evidence>
<sequence length="141" mass="15207">MRRGPLLLLILLAACAARPPAPAMPAVESGELAERAAEIGGLVRAAQLCGFPLSQPSLERAARIEEAALELHRSRGGTTARNAFLHDVAPPRFEARQRGRDRAAWCMERQPAARQMDSFLNGPEGTALVQRAEAARSGMTR</sequence>
<gene>
    <name evidence="2" type="ORF">EXY23_21450</name>
</gene>
<evidence type="ECO:0000313" key="3">
    <source>
        <dbReference type="Proteomes" id="UP000295023"/>
    </source>
</evidence>